<dbReference type="FunFam" id="3.40.50.720:FF:000084">
    <property type="entry name" value="Short-chain dehydrogenase reductase"/>
    <property type="match status" value="1"/>
</dbReference>
<proteinExistence type="inferred from homology"/>
<dbReference type="PRINTS" id="PR00081">
    <property type="entry name" value="GDHRDH"/>
</dbReference>
<comment type="caution">
    <text evidence="3">The sequence shown here is derived from an EMBL/GenBank/DDBJ whole genome shotgun (WGS) entry which is preliminary data.</text>
</comment>
<dbReference type="NCBIfam" id="NF005559">
    <property type="entry name" value="PRK07231.1"/>
    <property type="match status" value="1"/>
</dbReference>
<sequence>MRLEKKVAIITGGSSGLGRGMVSCMAKEGATVVIADLNKKQAEEVIRSEVESRGARGLALEVNVTEESKINELVKRVISEFGKIDILVNNVGISGKPGLPFTRNTEEDWDLVWDVNVKPIFYAAKAIAPHFQERKSGRIINLSSIAGYMPGRMKPPYSVSKMAVANFTQILAHEFAPYGVTVNAIAPGLIWTPLWERLADQLQKTWPDQYANMKPREIFEKRVSELVPLKREQTPEDIGWAAVFLASDEAKNITGQILFVDGGAIMR</sequence>
<dbReference type="GO" id="GO:0016616">
    <property type="term" value="F:oxidoreductase activity, acting on the CH-OH group of donors, NAD or NADP as acceptor"/>
    <property type="evidence" value="ECO:0007669"/>
    <property type="project" value="TreeGrafter"/>
</dbReference>
<dbReference type="STRING" id="1798404.A3B92_01750"/>
<dbReference type="PANTHER" id="PTHR42760:SF133">
    <property type="entry name" value="3-OXOACYL-[ACYL-CARRIER-PROTEIN] REDUCTASE"/>
    <property type="match status" value="1"/>
</dbReference>
<dbReference type="AlphaFoldDB" id="A0A1G1ZIA4"/>
<gene>
    <name evidence="3" type="ORF">A3B92_01750</name>
</gene>
<dbReference type="PROSITE" id="PS00061">
    <property type="entry name" value="ADH_SHORT"/>
    <property type="match status" value="1"/>
</dbReference>
<dbReference type="Gene3D" id="3.40.50.720">
    <property type="entry name" value="NAD(P)-binding Rossmann-like Domain"/>
    <property type="match status" value="1"/>
</dbReference>
<dbReference type="CDD" id="cd05233">
    <property type="entry name" value="SDR_c"/>
    <property type="match status" value="1"/>
</dbReference>
<evidence type="ECO:0000256" key="2">
    <source>
        <dbReference type="ARBA" id="ARBA00023002"/>
    </source>
</evidence>
<protein>
    <recommendedName>
        <fullName evidence="5">Short-chain dehydrogenase</fullName>
    </recommendedName>
</protein>
<dbReference type="InterPro" id="IPR036291">
    <property type="entry name" value="NAD(P)-bd_dom_sf"/>
</dbReference>
<keyword evidence="2" id="KW-0560">Oxidoreductase</keyword>
<dbReference type="EMBL" id="MHJG01000021">
    <property type="protein sequence ID" value="OGY63557.1"/>
    <property type="molecule type" value="Genomic_DNA"/>
</dbReference>
<comment type="similarity">
    <text evidence="1">Belongs to the short-chain dehydrogenases/reductases (SDR) family.</text>
</comment>
<evidence type="ECO:0000256" key="1">
    <source>
        <dbReference type="ARBA" id="ARBA00006484"/>
    </source>
</evidence>
<reference evidence="3 4" key="1">
    <citation type="journal article" date="2016" name="Nat. Commun.">
        <title>Thousands of microbial genomes shed light on interconnected biogeochemical processes in an aquifer system.</title>
        <authorList>
            <person name="Anantharaman K."/>
            <person name="Brown C.T."/>
            <person name="Hug L.A."/>
            <person name="Sharon I."/>
            <person name="Castelle C.J."/>
            <person name="Probst A.J."/>
            <person name="Thomas B.C."/>
            <person name="Singh A."/>
            <person name="Wilkins M.J."/>
            <person name="Karaoz U."/>
            <person name="Brodie E.L."/>
            <person name="Williams K.H."/>
            <person name="Hubbard S.S."/>
            <person name="Banfield J.F."/>
        </authorList>
    </citation>
    <scope>NUCLEOTIDE SEQUENCE [LARGE SCALE GENOMIC DNA]</scope>
</reference>
<dbReference type="PANTHER" id="PTHR42760">
    <property type="entry name" value="SHORT-CHAIN DEHYDROGENASES/REDUCTASES FAMILY MEMBER"/>
    <property type="match status" value="1"/>
</dbReference>
<dbReference type="InterPro" id="IPR002347">
    <property type="entry name" value="SDR_fam"/>
</dbReference>
<dbReference type="Proteomes" id="UP000177960">
    <property type="component" value="Unassembled WGS sequence"/>
</dbReference>
<evidence type="ECO:0000313" key="3">
    <source>
        <dbReference type="EMBL" id="OGY63557.1"/>
    </source>
</evidence>
<dbReference type="InterPro" id="IPR020904">
    <property type="entry name" value="Sc_DH/Rdtase_CS"/>
</dbReference>
<evidence type="ECO:0008006" key="5">
    <source>
        <dbReference type="Google" id="ProtNLM"/>
    </source>
</evidence>
<dbReference type="PRINTS" id="PR00080">
    <property type="entry name" value="SDRFAMILY"/>
</dbReference>
<dbReference type="Pfam" id="PF13561">
    <property type="entry name" value="adh_short_C2"/>
    <property type="match status" value="1"/>
</dbReference>
<dbReference type="SUPFAM" id="SSF51735">
    <property type="entry name" value="NAD(P)-binding Rossmann-fold domains"/>
    <property type="match status" value="1"/>
</dbReference>
<name>A0A1G1ZIA4_9BACT</name>
<accession>A0A1G1ZIA4</accession>
<organism evidence="3 4">
    <name type="scientific">Candidatus Harrisonbacteria bacterium RIFCSPHIGHO2_02_FULL_42_16</name>
    <dbReference type="NCBI Taxonomy" id="1798404"/>
    <lineage>
        <taxon>Bacteria</taxon>
        <taxon>Candidatus Harrisoniibacteriota</taxon>
    </lineage>
</organism>
<evidence type="ECO:0000313" key="4">
    <source>
        <dbReference type="Proteomes" id="UP000177960"/>
    </source>
</evidence>